<protein>
    <submittedName>
        <fullName evidence="1">OsmC family protein</fullName>
    </submittedName>
</protein>
<dbReference type="InterPro" id="IPR015946">
    <property type="entry name" value="KH_dom-like_a/b"/>
</dbReference>
<dbReference type="Gene3D" id="3.30.300.20">
    <property type="match status" value="1"/>
</dbReference>
<keyword evidence="2" id="KW-1185">Reference proteome</keyword>
<dbReference type="AlphaFoldDB" id="A0A941DD96"/>
<dbReference type="Proteomes" id="UP000680158">
    <property type="component" value="Unassembled WGS sequence"/>
</dbReference>
<dbReference type="SUPFAM" id="SSF82784">
    <property type="entry name" value="OsmC-like"/>
    <property type="match status" value="1"/>
</dbReference>
<dbReference type="InterPro" id="IPR003718">
    <property type="entry name" value="OsmC/Ohr_fam"/>
</dbReference>
<organism evidence="1 2">
    <name type="scientific">Undibacterium baiyunense</name>
    <dbReference type="NCBI Taxonomy" id="2828731"/>
    <lineage>
        <taxon>Bacteria</taxon>
        <taxon>Pseudomonadati</taxon>
        <taxon>Pseudomonadota</taxon>
        <taxon>Betaproteobacteria</taxon>
        <taxon>Burkholderiales</taxon>
        <taxon>Oxalobacteraceae</taxon>
        <taxon>Undibacterium</taxon>
    </lineage>
</organism>
<dbReference type="PANTHER" id="PTHR39624">
    <property type="entry name" value="PROTEIN INVOLVED IN RIMO-MEDIATED BETA-METHYLTHIOLATION OF RIBOSOMAL PROTEIN S12 YCAO"/>
    <property type="match status" value="1"/>
</dbReference>
<reference evidence="1 2" key="1">
    <citation type="submission" date="2021-04" db="EMBL/GenBank/DDBJ databases">
        <title>novel species isolated from subtropical streams in China.</title>
        <authorList>
            <person name="Lu H."/>
        </authorList>
    </citation>
    <scope>NUCLEOTIDE SEQUENCE [LARGE SCALE GENOMIC DNA]</scope>
    <source>
        <strain evidence="1 2">BYS107W</strain>
    </source>
</reference>
<dbReference type="RefSeq" id="WP_212683897.1">
    <property type="nucleotide sequence ID" value="NZ_JAGSPM010000004.1"/>
</dbReference>
<evidence type="ECO:0000313" key="2">
    <source>
        <dbReference type="Proteomes" id="UP000680158"/>
    </source>
</evidence>
<name>A0A941DD96_9BURK</name>
<comment type="caution">
    <text evidence="1">The sequence shown here is derived from an EMBL/GenBank/DDBJ whole genome shotgun (WGS) entry which is preliminary data.</text>
</comment>
<proteinExistence type="predicted"/>
<gene>
    <name evidence="1" type="ORF">KDM92_08275</name>
</gene>
<sequence length="134" mass="14825">MSIQLNSKANTKLAQEVHIKTHTLTTDIAVAEGGEDLGPSPHDLYDAALASCKALTLMWYAKKKNINITHIDTRIERDDSQERRGIYKLAATLLVQGEFSEEEFAQISAVAEKCPVHKLMASVTTEITTKVERA</sequence>
<evidence type="ECO:0000313" key="1">
    <source>
        <dbReference type="EMBL" id="MBR7746574.1"/>
    </source>
</evidence>
<accession>A0A941DD96</accession>
<dbReference type="Pfam" id="PF02566">
    <property type="entry name" value="OsmC"/>
    <property type="match status" value="1"/>
</dbReference>
<dbReference type="EMBL" id="JAGSPM010000004">
    <property type="protein sequence ID" value="MBR7746574.1"/>
    <property type="molecule type" value="Genomic_DNA"/>
</dbReference>
<dbReference type="PANTHER" id="PTHR39624:SF2">
    <property type="entry name" value="OSMC-LIKE PROTEIN"/>
    <property type="match status" value="1"/>
</dbReference>
<dbReference type="InterPro" id="IPR036102">
    <property type="entry name" value="OsmC/Ohrsf"/>
</dbReference>